<dbReference type="RefSeq" id="WP_267561940.1">
    <property type="nucleotide sequence ID" value="NZ_JAPNTZ010000003.1"/>
</dbReference>
<evidence type="ECO:0000313" key="2">
    <source>
        <dbReference type="EMBL" id="MCY1137967.1"/>
    </source>
</evidence>
<reference evidence="2" key="1">
    <citation type="submission" date="2022-11" db="EMBL/GenBank/DDBJ databases">
        <authorList>
            <person name="Somphong A."/>
            <person name="Phongsopitanun W."/>
        </authorList>
    </citation>
    <scope>NUCLEOTIDE SEQUENCE</scope>
    <source>
        <strain evidence="2">Pm04-4</strain>
    </source>
</reference>
<keyword evidence="3" id="KW-1185">Reference proteome</keyword>
<protein>
    <submittedName>
        <fullName evidence="2">Class I SAM-dependent methyltransferase</fullName>
    </submittedName>
</protein>
<proteinExistence type="predicted"/>
<dbReference type="InterPro" id="IPR050723">
    <property type="entry name" value="CFA/CMAS"/>
</dbReference>
<gene>
    <name evidence="2" type="ORF">OWR29_08150</name>
</gene>
<keyword evidence="2" id="KW-0808">Transferase</keyword>
<dbReference type="InterPro" id="IPR029063">
    <property type="entry name" value="SAM-dependent_MTases_sf"/>
</dbReference>
<dbReference type="GO" id="GO:0008168">
    <property type="term" value="F:methyltransferase activity"/>
    <property type="evidence" value="ECO:0007669"/>
    <property type="project" value="UniProtKB-KW"/>
</dbReference>
<organism evidence="2 3">
    <name type="scientific">Paractinoplanes pyxinae</name>
    <dbReference type="NCBI Taxonomy" id="2997416"/>
    <lineage>
        <taxon>Bacteria</taxon>
        <taxon>Bacillati</taxon>
        <taxon>Actinomycetota</taxon>
        <taxon>Actinomycetes</taxon>
        <taxon>Micromonosporales</taxon>
        <taxon>Micromonosporaceae</taxon>
        <taxon>Paractinoplanes</taxon>
    </lineage>
</organism>
<dbReference type="Proteomes" id="UP001151002">
    <property type="component" value="Unassembled WGS sequence"/>
</dbReference>
<dbReference type="GO" id="GO:0032259">
    <property type="term" value="P:methylation"/>
    <property type="evidence" value="ECO:0007669"/>
    <property type="project" value="UniProtKB-KW"/>
</dbReference>
<dbReference type="InterPro" id="IPR036388">
    <property type="entry name" value="WH-like_DNA-bd_sf"/>
</dbReference>
<dbReference type="PANTHER" id="PTHR43667:SF2">
    <property type="entry name" value="FATTY ACID C-METHYL TRANSFERASE"/>
    <property type="match status" value="1"/>
</dbReference>
<name>A0ABT4AVT8_9ACTN</name>
<feature type="domain" description="Methyltransferase" evidence="1">
    <location>
        <begin position="157"/>
        <end position="251"/>
    </location>
</feature>
<dbReference type="InterPro" id="IPR041698">
    <property type="entry name" value="Methyltransf_25"/>
</dbReference>
<accession>A0ABT4AVT8</accession>
<evidence type="ECO:0000259" key="1">
    <source>
        <dbReference type="Pfam" id="PF13649"/>
    </source>
</evidence>
<sequence length="314" mass="32862">MVTESLASWARGAQALALLSAAQEKGYTTYLASARTAEEFADFSGLPARTAGNVLAALVAHGVAEEADGRFRLTEDMAGALGGLVDFAAQIDEAVLRARLVGSITRTGEGALTPSDALVVARANALRPSAPGAGALVEALFESAPEMWAAMADGRLLDVGSGVSGFVLSAATVLPHMRATTIEVVPTVAAVAAERASELGVSDRIDVRVLDARDFDEPAAFDAAFWAQPFFPVPVRAATIAMILRSLRPGGYLLVQQLDGPDAPLRRLVAEAQQLPFAKPIDDVALELSAAGFELIRTVRTDLGPVALLRRPLH</sequence>
<dbReference type="Gene3D" id="1.10.10.10">
    <property type="entry name" value="Winged helix-like DNA-binding domain superfamily/Winged helix DNA-binding domain"/>
    <property type="match status" value="1"/>
</dbReference>
<dbReference type="CDD" id="cd02440">
    <property type="entry name" value="AdoMet_MTases"/>
    <property type="match status" value="1"/>
</dbReference>
<keyword evidence="2" id="KW-0489">Methyltransferase</keyword>
<dbReference type="PANTHER" id="PTHR43667">
    <property type="entry name" value="CYCLOPROPANE-FATTY-ACYL-PHOSPHOLIPID SYNTHASE"/>
    <property type="match status" value="1"/>
</dbReference>
<evidence type="ECO:0000313" key="3">
    <source>
        <dbReference type="Proteomes" id="UP001151002"/>
    </source>
</evidence>
<dbReference type="Gene3D" id="3.40.50.150">
    <property type="entry name" value="Vaccinia Virus protein VP39"/>
    <property type="match status" value="1"/>
</dbReference>
<dbReference type="SUPFAM" id="SSF53335">
    <property type="entry name" value="S-adenosyl-L-methionine-dependent methyltransferases"/>
    <property type="match status" value="1"/>
</dbReference>
<dbReference type="EMBL" id="JAPNTZ010000003">
    <property type="protein sequence ID" value="MCY1137967.1"/>
    <property type="molecule type" value="Genomic_DNA"/>
</dbReference>
<dbReference type="Pfam" id="PF13649">
    <property type="entry name" value="Methyltransf_25"/>
    <property type="match status" value="1"/>
</dbReference>
<comment type="caution">
    <text evidence="2">The sequence shown here is derived from an EMBL/GenBank/DDBJ whole genome shotgun (WGS) entry which is preliminary data.</text>
</comment>